<dbReference type="RefSeq" id="WP_194864479.1">
    <property type="nucleotide sequence ID" value="NZ_ARXX01000012.1"/>
</dbReference>
<comment type="similarity">
    <text evidence="11">Belongs to the class I-like SAM-binding methyltransferase superfamily. RNA methyltransferase RlmE family.</text>
</comment>
<keyword evidence="1 11" id="KW-0698">rRNA processing</keyword>
<evidence type="ECO:0000256" key="4">
    <source>
        <dbReference type="ARBA" id="ARBA00022691"/>
    </source>
</evidence>
<dbReference type="Proteomes" id="UP000662703">
    <property type="component" value="Unassembled WGS sequence"/>
</dbReference>
<reference evidence="13 14" key="1">
    <citation type="submission" date="2012-09" db="EMBL/GenBank/DDBJ databases">
        <title>Genome Sequence of alkane-degrading Bacterium Alcanivorax sp. 521-1.</title>
        <authorList>
            <person name="Lai Q."/>
            <person name="Shao Z."/>
        </authorList>
    </citation>
    <scope>NUCLEOTIDE SEQUENCE [LARGE SCALE GENOMIC DNA]</scope>
    <source>
        <strain evidence="13 14">521-1</strain>
    </source>
</reference>
<name>A0ABS0ANX8_9GAMM</name>
<evidence type="ECO:0000256" key="2">
    <source>
        <dbReference type="ARBA" id="ARBA00022603"/>
    </source>
</evidence>
<gene>
    <name evidence="11" type="primary">rlmE</name>
    <name evidence="11" type="synonym">ftsJ</name>
    <name evidence="11" type="synonym">rrmJ</name>
    <name evidence="13" type="ORF">Y5W_01135</name>
</gene>
<dbReference type="Pfam" id="PF01728">
    <property type="entry name" value="FtsJ"/>
    <property type="match status" value="1"/>
</dbReference>
<comment type="function">
    <text evidence="5 11">Specifically methylates the uridine in position 2552 of 23S rRNA at the 2'-O position of the ribose in the fully assembled 50S ribosomal subunit.</text>
</comment>
<keyword evidence="2 11" id="KW-0489">Methyltransferase</keyword>
<keyword evidence="11" id="KW-0963">Cytoplasm</keyword>
<dbReference type="SUPFAM" id="SSF53335">
    <property type="entry name" value="S-adenosyl-L-methionine-dependent methyltransferases"/>
    <property type="match status" value="1"/>
</dbReference>
<dbReference type="GO" id="GO:0008168">
    <property type="term" value="F:methyltransferase activity"/>
    <property type="evidence" value="ECO:0007669"/>
    <property type="project" value="UniProtKB-KW"/>
</dbReference>
<dbReference type="InterPro" id="IPR050082">
    <property type="entry name" value="RNA_methyltr_RlmE"/>
</dbReference>
<comment type="catalytic activity">
    <reaction evidence="10 11">
        <text>uridine(2552) in 23S rRNA + S-adenosyl-L-methionine = 2'-O-methyluridine(2552) in 23S rRNA + S-adenosyl-L-homocysteine + H(+)</text>
        <dbReference type="Rhea" id="RHEA:42720"/>
        <dbReference type="Rhea" id="RHEA-COMP:10202"/>
        <dbReference type="Rhea" id="RHEA-COMP:10203"/>
        <dbReference type="ChEBI" id="CHEBI:15378"/>
        <dbReference type="ChEBI" id="CHEBI:57856"/>
        <dbReference type="ChEBI" id="CHEBI:59789"/>
        <dbReference type="ChEBI" id="CHEBI:65315"/>
        <dbReference type="ChEBI" id="CHEBI:74478"/>
        <dbReference type="EC" id="2.1.1.166"/>
    </reaction>
</comment>
<dbReference type="InterPro" id="IPR015507">
    <property type="entry name" value="rRNA-MeTfrase_E"/>
</dbReference>
<feature type="domain" description="Ribosomal RNA methyltransferase FtsJ" evidence="12">
    <location>
        <begin position="28"/>
        <end position="201"/>
    </location>
</feature>
<evidence type="ECO:0000313" key="13">
    <source>
        <dbReference type="EMBL" id="MBF5055841.1"/>
    </source>
</evidence>
<evidence type="ECO:0000256" key="7">
    <source>
        <dbReference type="ARBA" id="ARBA00041129"/>
    </source>
</evidence>
<evidence type="ECO:0000256" key="9">
    <source>
        <dbReference type="ARBA" id="ARBA00042745"/>
    </source>
</evidence>
<feature type="binding site" evidence="11">
    <location>
        <position position="60"/>
    </location>
    <ligand>
        <name>S-adenosyl-L-methionine</name>
        <dbReference type="ChEBI" id="CHEBI:59789"/>
    </ligand>
</feature>
<dbReference type="EC" id="2.1.1.166" evidence="6 11"/>
<feature type="active site" description="Proton acceptor" evidence="11">
    <location>
        <position position="161"/>
    </location>
</feature>
<keyword evidence="3 11" id="KW-0808">Transferase</keyword>
<comment type="subcellular location">
    <subcellularLocation>
        <location evidence="11">Cytoplasm</location>
    </subcellularLocation>
</comment>
<accession>A0ABS0ANX8</accession>
<evidence type="ECO:0000256" key="5">
    <source>
        <dbReference type="ARBA" id="ARBA00037569"/>
    </source>
</evidence>
<evidence type="ECO:0000259" key="12">
    <source>
        <dbReference type="Pfam" id="PF01728"/>
    </source>
</evidence>
<comment type="caution">
    <text evidence="13">The sequence shown here is derived from an EMBL/GenBank/DDBJ whole genome shotgun (WGS) entry which is preliminary data.</text>
</comment>
<keyword evidence="14" id="KW-1185">Reference proteome</keyword>
<dbReference type="InterPro" id="IPR029063">
    <property type="entry name" value="SAM-dependent_MTases_sf"/>
</dbReference>
<feature type="binding site" evidence="11">
    <location>
        <position position="80"/>
    </location>
    <ligand>
        <name>S-adenosyl-L-methionine</name>
        <dbReference type="ChEBI" id="CHEBI:59789"/>
    </ligand>
</feature>
<dbReference type="Gene3D" id="3.40.50.150">
    <property type="entry name" value="Vaccinia Virus protein VP39"/>
    <property type="match status" value="1"/>
</dbReference>
<feature type="binding site" evidence="11">
    <location>
        <position position="96"/>
    </location>
    <ligand>
        <name>S-adenosyl-L-methionine</name>
        <dbReference type="ChEBI" id="CHEBI:59789"/>
    </ligand>
</feature>
<organism evidence="13 14">
    <name type="scientific">Alloalcanivorax profundimaris</name>
    <dbReference type="NCBI Taxonomy" id="2735259"/>
    <lineage>
        <taxon>Bacteria</taxon>
        <taxon>Pseudomonadati</taxon>
        <taxon>Pseudomonadota</taxon>
        <taxon>Gammaproteobacteria</taxon>
        <taxon>Oceanospirillales</taxon>
        <taxon>Alcanivoracaceae</taxon>
        <taxon>Alloalcanivorax</taxon>
    </lineage>
</organism>
<evidence type="ECO:0000256" key="11">
    <source>
        <dbReference type="HAMAP-Rule" id="MF_01547"/>
    </source>
</evidence>
<evidence type="ECO:0000313" key="14">
    <source>
        <dbReference type="Proteomes" id="UP000662703"/>
    </source>
</evidence>
<dbReference type="PANTHER" id="PTHR10920">
    <property type="entry name" value="RIBOSOMAL RNA METHYLTRANSFERASE"/>
    <property type="match status" value="1"/>
</dbReference>
<dbReference type="PANTHER" id="PTHR10920:SF18">
    <property type="entry name" value="RRNA METHYLTRANSFERASE 2, MITOCHONDRIAL"/>
    <property type="match status" value="1"/>
</dbReference>
<proteinExistence type="inferred from homology"/>
<sequence length="205" mass="22953">MARSKSSQRWLREHFDDQWVAKAQAEGYRSRASFKLLEIHEKDKLFRPGMRVLDLGAAPGGWSQVAARLVGSRGTVVASDILAMDAIPDVSFVQGDFREQDVYDRITALLGERKVDLVMSDMAPNMSGNKAVDLPRAMYLAELALDMAVNVLQPRGMFLVKVFQGEGFDEYRRSLQGAFQRVVSRKPAASRPRSTEVYQLGSNLK</sequence>
<dbReference type="GO" id="GO:0032259">
    <property type="term" value="P:methylation"/>
    <property type="evidence" value="ECO:0007669"/>
    <property type="project" value="UniProtKB-KW"/>
</dbReference>
<evidence type="ECO:0000256" key="3">
    <source>
        <dbReference type="ARBA" id="ARBA00022679"/>
    </source>
</evidence>
<dbReference type="NCBIfam" id="NF008390">
    <property type="entry name" value="PRK11188.1"/>
    <property type="match status" value="1"/>
</dbReference>
<keyword evidence="4 11" id="KW-0949">S-adenosyl-L-methionine</keyword>
<evidence type="ECO:0000256" key="6">
    <source>
        <dbReference type="ARBA" id="ARBA00038861"/>
    </source>
</evidence>
<dbReference type="InterPro" id="IPR002877">
    <property type="entry name" value="RNA_MeTrfase_FtsJ_dom"/>
</dbReference>
<evidence type="ECO:0000256" key="10">
    <source>
        <dbReference type="ARBA" id="ARBA00048970"/>
    </source>
</evidence>
<protein>
    <recommendedName>
        <fullName evidence="7 11">Ribosomal RNA large subunit methyltransferase E</fullName>
        <ecNumber evidence="6 11">2.1.1.166</ecNumber>
    </recommendedName>
    <alternativeName>
        <fullName evidence="9 11">23S rRNA Um2552 methyltransferase</fullName>
    </alternativeName>
    <alternativeName>
        <fullName evidence="8 11">rRNA (uridine-2'-O-)-methyltransferase</fullName>
    </alternativeName>
</protein>
<feature type="binding site" evidence="11">
    <location>
        <position position="62"/>
    </location>
    <ligand>
        <name>S-adenosyl-L-methionine</name>
        <dbReference type="ChEBI" id="CHEBI:59789"/>
    </ligand>
</feature>
<dbReference type="PIRSF" id="PIRSF005461">
    <property type="entry name" value="23S_rRNA_mtase"/>
    <property type="match status" value="1"/>
</dbReference>
<feature type="binding site" evidence="11">
    <location>
        <position position="121"/>
    </location>
    <ligand>
        <name>S-adenosyl-L-methionine</name>
        <dbReference type="ChEBI" id="CHEBI:59789"/>
    </ligand>
</feature>
<dbReference type="HAMAP" id="MF_01547">
    <property type="entry name" value="RNA_methyltr_E"/>
    <property type="match status" value="1"/>
</dbReference>
<evidence type="ECO:0000256" key="8">
    <source>
        <dbReference type="ARBA" id="ARBA00041995"/>
    </source>
</evidence>
<evidence type="ECO:0000256" key="1">
    <source>
        <dbReference type="ARBA" id="ARBA00022552"/>
    </source>
</evidence>
<dbReference type="EMBL" id="ARXX01000012">
    <property type="protein sequence ID" value="MBF5055841.1"/>
    <property type="molecule type" value="Genomic_DNA"/>
</dbReference>